<reference evidence="3 4" key="1">
    <citation type="submission" date="2019-02" db="EMBL/GenBank/DDBJ databases">
        <title>Deep-cultivation of Planctomycetes and their phenomic and genomic characterization uncovers novel biology.</title>
        <authorList>
            <person name="Wiegand S."/>
            <person name="Jogler M."/>
            <person name="Boedeker C."/>
            <person name="Pinto D."/>
            <person name="Vollmers J."/>
            <person name="Rivas-Marin E."/>
            <person name="Kohn T."/>
            <person name="Peeters S.H."/>
            <person name="Heuer A."/>
            <person name="Rast P."/>
            <person name="Oberbeckmann S."/>
            <person name="Bunk B."/>
            <person name="Jeske O."/>
            <person name="Meyerdierks A."/>
            <person name="Storesund J.E."/>
            <person name="Kallscheuer N."/>
            <person name="Luecker S."/>
            <person name="Lage O.M."/>
            <person name="Pohl T."/>
            <person name="Merkel B.J."/>
            <person name="Hornburger P."/>
            <person name="Mueller R.-W."/>
            <person name="Bruemmer F."/>
            <person name="Labrenz M."/>
            <person name="Spormann A.M."/>
            <person name="Op den Camp H."/>
            <person name="Overmann J."/>
            <person name="Amann R."/>
            <person name="Jetten M.S.M."/>
            <person name="Mascher T."/>
            <person name="Medema M.H."/>
            <person name="Devos D.P."/>
            <person name="Kaster A.-K."/>
            <person name="Ovreas L."/>
            <person name="Rohde M."/>
            <person name="Galperin M.Y."/>
            <person name="Jogler C."/>
        </authorList>
    </citation>
    <scope>NUCLEOTIDE SEQUENCE [LARGE SCALE GENOMIC DNA]</scope>
    <source>
        <strain evidence="3 4">Mal4</strain>
    </source>
</reference>
<feature type="domain" description="Aerotolerance regulator N-terminal" evidence="2">
    <location>
        <begin position="1"/>
        <end position="78"/>
    </location>
</feature>
<dbReference type="OrthoDB" id="264983at2"/>
<dbReference type="NCBIfam" id="TIGR02226">
    <property type="entry name" value="two_anch"/>
    <property type="match status" value="1"/>
</dbReference>
<dbReference type="AlphaFoldDB" id="A0A517ZCE0"/>
<dbReference type="InterPro" id="IPR024163">
    <property type="entry name" value="Aerotolerance_reg_N"/>
</dbReference>
<evidence type="ECO:0000256" key="1">
    <source>
        <dbReference type="SAM" id="Phobius"/>
    </source>
</evidence>
<accession>A0A517ZCE0</accession>
<gene>
    <name evidence="3" type="ORF">Mal4_45210</name>
</gene>
<feature type="transmembrane region" description="Helical" evidence="1">
    <location>
        <begin position="580"/>
        <end position="602"/>
    </location>
</feature>
<dbReference type="KEGG" id="mri:Mal4_45210"/>
<keyword evidence="1" id="KW-0472">Membrane</keyword>
<evidence type="ECO:0000313" key="3">
    <source>
        <dbReference type="EMBL" id="QDU40166.1"/>
    </source>
</evidence>
<keyword evidence="4" id="KW-1185">Reference proteome</keyword>
<evidence type="ECO:0000313" key="4">
    <source>
        <dbReference type="Proteomes" id="UP000320496"/>
    </source>
</evidence>
<dbReference type="PANTHER" id="PTHR37464:SF1">
    <property type="entry name" value="BLL2463 PROTEIN"/>
    <property type="match status" value="1"/>
</dbReference>
<dbReference type="EMBL" id="CP036275">
    <property type="protein sequence ID" value="QDU40166.1"/>
    <property type="molecule type" value="Genomic_DNA"/>
</dbReference>
<keyword evidence="1" id="KW-1133">Transmembrane helix</keyword>
<name>A0A517ZCE0_9PLAN</name>
<dbReference type="RefSeq" id="WP_145371281.1">
    <property type="nucleotide sequence ID" value="NZ_CP036275.1"/>
</dbReference>
<protein>
    <recommendedName>
        <fullName evidence="2">Aerotolerance regulator N-terminal domain-containing protein</fullName>
    </recommendedName>
</protein>
<sequence length="617" mass="67736">MYFANPWGLLGLLALPTIVAIHLFQQRFPPLYVAGAHLWGAETRVTEAGRRRDRLPITATLLLELLAALLLTLALSEPRFGGLGEVAHIVAVLDDSASMQSRTGQQSSPRDQAVEDLERRVAATGRSTVLTLILTGPQPTLLGRRSMSVDEMRAALADWSPGATRHDFQPAWDEATQLVGEEGQFVFLTDDIPENLDALPRQMEVASFGRPQQNIAISAARWTFDSASGTGQIFLRISNYGSDPADVVVTGTRGEQKVFEKSLSINSGDEVPLETEVPGGLRRLTITATSRTDGLAADNSVTLIEPRVRSVTIAVTLPEDSIELRRTERVLQALPEVQLGQVESAELQITSATNLPGDNPERWWLGIGPINPNPAIKKQAIDLLGPYLIEKQNPLMSGVVLDGVVWGGVQASDLNLTPLISSGRLPLLSRLNGTTTVAYLMNIDFARSNLGDSPDWPIFIANLVTARRDALPGLRRWNYRLNEIVRLRLDPAETEASEELLLVSPDGSTRTLVRDRNQLVEISRFTLPGVYEIREGETLHGTFAANFFDPEESDVGSLSSGEFVPPREFEATKLQLDNPYSWLMILAILLMLGTLLTDWFVLRPRRGRAVGEPLSRA</sequence>
<evidence type="ECO:0000259" key="2">
    <source>
        <dbReference type="Pfam" id="PF07584"/>
    </source>
</evidence>
<dbReference type="Proteomes" id="UP000320496">
    <property type="component" value="Chromosome"/>
</dbReference>
<dbReference type="Pfam" id="PF07584">
    <property type="entry name" value="BatA"/>
    <property type="match status" value="1"/>
</dbReference>
<organism evidence="3 4">
    <name type="scientific">Maioricimonas rarisocia</name>
    <dbReference type="NCBI Taxonomy" id="2528026"/>
    <lineage>
        <taxon>Bacteria</taxon>
        <taxon>Pseudomonadati</taxon>
        <taxon>Planctomycetota</taxon>
        <taxon>Planctomycetia</taxon>
        <taxon>Planctomycetales</taxon>
        <taxon>Planctomycetaceae</taxon>
        <taxon>Maioricimonas</taxon>
    </lineage>
</organism>
<keyword evidence="1" id="KW-0812">Transmembrane</keyword>
<dbReference type="InterPro" id="IPR011933">
    <property type="entry name" value="Double_TM_dom"/>
</dbReference>
<feature type="transmembrane region" description="Helical" evidence="1">
    <location>
        <begin position="6"/>
        <end position="24"/>
    </location>
</feature>
<proteinExistence type="predicted"/>
<dbReference type="PANTHER" id="PTHR37464">
    <property type="entry name" value="BLL2463 PROTEIN"/>
    <property type="match status" value="1"/>
</dbReference>